<comment type="pathway">
    <text evidence="3">Pyrimidine metabolism; UMP biosynthesis via de novo pathway; orotate from (S)-dihydroorotate (quinone route): step 1/1.</text>
</comment>
<evidence type="ECO:0000313" key="18">
    <source>
        <dbReference type="RefSeq" id="XP_033534973.1"/>
    </source>
</evidence>
<evidence type="ECO:0000256" key="6">
    <source>
        <dbReference type="ARBA" id="ARBA00017599"/>
    </source>
</evidence>
<dbReference type="EC" id="1.3.5.2" evidence="5"/>
<reference evidence="16 18" key="1">
    <citation type="submission" date="2020-01" db="EMBL/GenBank/DDBJ databases">
        <authorList>
            <consortium name="DOE Joint Genome Institute"/>
            <person name="Haridas S."/>
            <person name="Albert R."/>
            <person name="Binder M."/>
            <person name="Bloem J."/>
            <person name="Labutti K."/>
            <person name="Salamov A."/>
            <person name="Andreopoulos B."/>
            <person name="Baker S.E."/>
            <person name="Barry K."/>
            <person name="Bills G."/>
            <person name="Bluhm B.H."/>
            <person name="Cannon C."/>
            <person name="Castanera R."/>
            <person name="Culley D.E."/>
            <person name="Daum C."/>
            <person name="Ezra D."/>
            <person name="Gonzalez J.B."/>
            <person name="Henrissat B."/>
            <person name="Kuo A."/>
            <person name="Liang C."/>
            <person name="Lipzen A."/>
            <person name="Lutzoni F."/>
            <person name="Magnuson J."/>
            <person name="Mondo S."/>
            <person name="Nolan M."/>
            <person name="Ohm R."/>
            <person name="Pangilinan J."/>
            <person name="Park H.-J."/>
            <person name="Ramirez L."/>
            <person name="Alfaro M."/>
            <person name="Sun H."/>
            <person name="Tritt A."/>
            <person name="Yoshinaga Y."/>
            <person name="Zwiers L.-H."/>
            <person name="Turgeon B.G."/>
            <person name="Goodwin S.B."/>
            <person name="Spatafora J.W."/>
            <person name="Crous P.W."/>
            <person name="Grigoriev I.V."/>
        </authorList>
    </citation>
    <scope>NUCLEOTIDE SEQUENCE</scope>
    <source>
        <strain evidence="16 18">CBS 781.70</strain>
    </source>
</reference>
<dbReference type="PANTHER" id="PTHR48109">
    <property type="entry name" value="DIHYDROOROTATE DEHYDROGENASE (QUINONE), MITOCHONDRIAL-RELATED"/>
    <property type="match status" value="1"/>
</dbReference>
<dbReference type="OrthoDB" id="14784at2759"/>
<keyword evidence="7" id="KW-0285">Flavoprotein</keyword>
<dbReference type="InterPro" id="IPR005719">
    <property type="entry name" value="Dihydroorotate_DH_2"/>
</dbReference>
<dbReference type="GO" id="GO:0006207">
    <property type="term" value="P:'de novo' pyrimidine nucleobase biosynthetic process"/>
    <property type="evidence" value="ECO:0007669"/>
    <property type="project" value="InterPro"/>
</dbReference>
<dbReference type="FunFam" id="3.20.20.70:FF:000242">
    <property type="entry name" value="Dihydroorotate reductase PyrE"/>
    <property type="match status" value="1"/>
</dbReference>
<evidence type="ECO:0000256" key="3">
    <source>
        <dbReference type="ARBA" id="ARBA00005161"/>
    </source>
</evidence>
<dbReference type="GO" id="GO:0044205">
    <property type="term" value="P:'de novo' UMP biosynthetic process"/>
    <property type="evidence" value="ECO:0007669"/>
    <property type="project" value="UniProtKB-UniPathway"/>
</dbReference>
<evidence type="ECO:0000256" key="12">
    <source>
        <dbReference type="ARBA" id="ARBA00048639"/>
    </source>
</evidence>
<dbReference type="EMBL" id="ML975155">
    <property type="protein sequence ID" value="KAF1813342.1"/>
    <property type="molecule type" value="Genomic_DNA"/>
</dbReference>
<organism evidence="16">
    <name type="scientific">Eremomyces bilateralis CBS 781.70</name>
    <dbReference type="NCBI Taxonomy" id="1392243"/>
    <lineage>
        <taxon>Eukaryota</taxon>
        <taxon>Fungi</taxon>
        <taxon>Dikarya</taxon>
        <taxon>Ascomycota</taxon>
        <taxon>Pezizomycotina</taxon>
        <taxon>Dothideomycetes</taxon>
        <taxon>Dothideomycetes incertae sedis</taxon>
        <taxon>Eremomycetales</taxon>
        <taxon>Eremomycetaceae</taxon>
        <taxon>Eremomyces</taxon>
    </lineage>
</organism>
<keyword evidence="14" id="KW-1133">Transmembrane helix</keyword>
<evidence type="ECO:0000256" key="8">
    <source>
        <dbReference type="ARBA" id="ARBA00022643"/>
    </source>
</evidence>
<keyword evidence="10 14" id="KW-0472">Membrane</keyword>
<comment type="catalytic activity">
    <reaction evidence="12">
        <text>(S)-dihydroorotate + a quinone = orotate + a quinol</text>
        <dbReference type="Rhea" id="RHEA:30187"/>
        <dbReference type="ChEBI" id="CHEBI:24646"/>
        <dbReference type="ChEBI" id="CHEBI:30839"/>
        <dbReference type="ChEBI" id="CHEBI:30864"/>
        <dbReference type="ChEBI" id="CHEBI:132124"/>
        <dbReference type="EC" id="1.3.5.2"/>
    </reaction>
</comment>
<protein>
    <recommendedName>
        <fullName evidence="6">Dihydroorotate dehydrogenase (quinone), mitochondrial</fullName>
        <ecNumber evidence="5">1.3.5.2</ecNumber>
    </recommendedName>
    <alternativeName>
        <fullName evidence="11">Dihydroorotate oxidase</fullName>
    </alternativeName>
</protein>
<evidence type="ECO:0000256" key="14">
    <source>
        <dbReference type="SAM" id="Phobius"/>
    </source>
</evidence>
<dbReference type="GO" id="GO:0106430">
    <property type="term" value="F:dihydroorotate dehydrogenase (quinone) activity"/>
    <property type="evidence" value="ECO:0007669"/>
    <property type="project" value="UniProtKB-EC"/>
</dbReference>
<evidence type="ECO:0000256" key="10">
    <source>
        <dbReference type="ARBA" id="ARBA00023136"/>
    </source>
</evidence>
<feature type="region of interest" description="Disordered" evidence="13">
    <location>
        <begin position="419"/>
        <end position="452"/>
    </location>
</feature>
<evidence type="ECO:0000256" key="5">
    <source>
        <dbReference type="ARBA" id="ARBA00012791"/>
    </source>
</evidence>
<reference evidence="18" key="3">
    <citation type="submission" date="2025-04" db="UniProtKB">
        <authorList>
            <consortium name="RefSeq"/>
        </authorList>
    </citation>
    <scope>IDENTIFICATION</scope>
    <source>
        <strain evidence="18">CBS 781.70</strain>
    </source>
</reference>
<evidence type="ECO:0000259" key="15">
    <source>
        <dbReference type="Pfam" id="PF01180"/>
    </source>
</evidence>
<dbReference type="Proteomes" id="UP000504638">
    <property type="component" value="Unplaced"/>
</dbReference>
<evidence type="ECO:0000256" key="7">
    <source>
        <dbReference type="ARBA" id="ARBA00022630"/>
    </source>
</evidence>
<comment type="subcellular location">
    <subcellularLocation>
        <location evidence="2">Membrane</location>
    </subcellularLocation>
</comment>
<comment type="cofactor">
    <cofactor evidence="1">
        <name>FMN</name>
        <dbReference type="ChEBI" id="CHEBI:58210"/>
    </cofactor>
</comment>
<keyword evidence="14" id="KW-0812">Transmembrane</keyword>
<dbReference type="Gene3D" id="3.20.20.70">
    <property type="entry name" value="Aldolase class I"/>
    <property type="match status" value="2"/>
</dbReference>
<sequence>MPVGVYRSSASAFKPFNSIPIGHIHRTSRRSPRFNSTLSTPTPPKTNRIRNFFYSAALLLSTGAVYIYATDTRASIHRYVVVPAVRTIFPDAEDAHHAGVKALQILYQLGLHPRERLRLSSANATTPTLSVNVFDTELSSPLGVSGGLDKNAVIPDALFALGAGVVEVGGITPLPQPGNPRPRVFRLKEQQALINRYGLNSEGADAVAARLRTRVREFAYRHGLGIGDDAEQAVLDGAAGVPPGSLTRGCLLAVQIAKNKNTPDGDLTAVARDYSTCVEKLGKYADVLVVNVSSPNTPGLRDLQRVEPLTRILAAVVDAASNTRRKSPPKIMVKISPDEDDLEQIRGICEAVTQAGVDGIIVGNTTRSRPAPKFTIPPKEFATMDEQGGYSGPRTFDQTLSLVKTYRRELDFAPVRLSNKTRSEGLHSEQATTETTENTQGNFQMPLSRPPELTNPYDLPPKTIFASGGISTGEQALAVLNAGASLAMMYTALSYNGVGHITTVKREMEDAMYGTKQLSS</sequence>
<dbReference type="UniPathway" id="UPA00070">
    <property type="reaction ID" value="UER00946"/>
</dbReference>
<dbReference type="CDD" id="cd04738">
    <property type="entry name" value="DHOD_2_like"/>
    <property type="match status" value="1"/>
</dbReference>
<evidence type="ECO:0000313" key="16">
    <source>
        <dbReference type="EMBL" id="KAF1813342.1"/>
    </source>
</evidence>
<dbReference type="InterPro" id="IPR050074">
    <property type="entry name" value="DHO_dehydrogenase"/>
</dbReference>
<dbReference type="Pfam" id="PF01180">
    <property type="entry name" value="DHO_dh"/>
    <property type="match status" value="2"/>
</dbReference>
<evidence type="ECO:0000256" key="2">
    <source>
        <dbReference type="ARBA" id="ARBA00004370"/>
    </source>
</evidence>
<feature type="domain" description="Dihydroorotate dehydrogenase catalytic" evidence="15">
    <location>
        <begin position="129"/>
        <end position="408"/>
    </location>
</feature>
<evidence type="ECO:0000256" key="13">
    <source>
        <dbReference type="SAM" id="MobiDB-lite"/>
    </source>
</evidence>
<dbReference type="InterPro" id="IPR013785">
    <property type="entry name" value="Aldolase_TIM"/>
</dbReference>
<keyword evidence="9" id="KW-0560">Oxidoreductase</keyword>
<proteinExistence type="inferred from homology"/>
<dbReference type="SUPFAM" id="SSF51395">
    <property type="entry name" value="FMN-linked oxidoreductases"/>
    <property type="match status" value="1"/>
</dbReference>
<dbReference type="NCBIfam" id="TIGR01036">
    <property type="entry name" value="pyrD_sub2"/>
    <property type="match status" value="1"/>
</dbReference>
<evidence type="ECO:0000256" key="4">
    <source>
        <dbReference type="ARBA" id="ARBA00005359"/>
    </source>
</evidence>
<dbReference type="GeneID" id="54419853"/>
<reference evidence="18" key="2">
    <citation type="submission" date="2020-04" db="EMBL/GenBank/DDBJ databases">
        <authorList>
            <consortium name="NCBI Genome Project"/>
        </authorList>
    </citation>
    <scope>NUCLEOTIDE SEQUENCE</scope>
    <source>
        <strain evidence="18">CBS 781.70</strain>
    </source>
</reference>
<accession>A0A6G1G5Q5</accession>
<evidence type="ECO:0000256" key="1">
    <source>
        <dbReference type="ARBA" id="ARBA00001917"/>
    </source>
</evidence>
<gene>
    <name evidence="16 18" type="ORF">P152DRAFT_457699</name>
</gene>
<name>A0A6G1G5Q5_9PEZI</name>
<dbReference type="GO" id="GO:0005743">
    <property type="term" value="C:mitochondrial inner membrane"/>
    <property type="evidence" value="ECO:0007669"/>
    <property type="project" value="TreeGrafter"/>
</dbReference>
<evidence type="ECO:0000313" key="17">
    <source>
        <dbReference type="Proteomes" id="UP000504638"/>
    </source>
</evidence>
<comment type="similarity">
    <text evidence="4">Belongs to the dihydroorotate dehydrogenase family. Type 2 subfamily.</text>
</comment>
<dbReference type="InterPro" id="IPR001295">
    <property type="entry name" value="Dihydroorotate_DH_CS"/>
</dbReference>
<feature type="domain" description="Dihydroorotate dehydrogenase catalytic" evidence="15">
    <location>
        <begin position="464"/>
        <end position="512"/>
    </location>
</feature>
<keyword evidence="8" id="KW-0288">FMN</keyword>
<dbReference type="AlphaFoldDB" id="A0A6G1G5Q5"/>
<evidence type="ECO:0000256" key="9">
    <source>
        <dbReference type="ARBA" id="ARBA00023002"/>
    </source>
</evidence>
<dbReference type="PANTHER" id="PTHR48109:SF4">
    <property type="entry name" value="DIHYDROOROTATE DEHYDROGENASE (QUINONE), MITOCHONDRIAL"/>
    <property type="match status" value="1"/>
</dbReference>
<dbReference type="RefSeq" id="XP_033534973.1">
    <property type="nucleotide sequence ID" value="XM_033679283.1"/>
</dbReference>
<evidence type="ECO:0000256" key="11">
    <source>
        <dbReference type="ARBA" id="ARBA00031623"/>
    </source>
</evidence>
<dbReference type="InterPro" id="IPR005720">
    <property type="entry name" value="Dihydroorotate_DH_cat"/>
</dbReference>
<dbReference type="PROSITE" id="PS00911">
    <property type="entry name" value="DHODEHASE_1"/>
    <property type="match status" value="1"/>
</dbReference>
<keyword evidence="17" id="KW-1185">Reference proteome</keyword>
<feature type="transmembrane region" description="Helical" evidence="14">
    <location>
        <begin position="52"/>
        <end position="69"/>
    </location>
</feature>